<reference evidence="9" key="2">
    <citation type="submission" date="2009-09" db="EMBL/GenBank/DDBJ databases">
        <title>Complete sequence of chromosome of Candidatus Accumulibacter phosphatis clade IIA str. UW-1.</title>
        <authorList>
            <consortium name="US DOE Joint Genome Institute"/>
            <person name="Martin H.G."/>
            <person name="Ivanova N."/>
            <person name="Kunin V."/>
            <person name="Warnecke F."/>
            <person name="Barry K."/>
            <person name="He S."/>
            <person name="Salamov A."/>
            <person name="Szeto E."/>
            <person name="Dalin E."/>
            <person name="Pangilinan J.L."/>
            <person name="Lapidus A."/>
            <person name="Lowry S."/>
            <person name="Kyrpides N.C."/>
            <person name="McMahon K.D."/>
            <person name="Hugenholtz P."/>
        </authorList>
    </citation>
    <scope>NUCLEOTIDE SEQUENCE [LARGE SCALE GENOMIC DNA]</scope>
    <source>
        <strain evidence="9">UW-1</strain>
    </source>
</reference>
<dbReference type="PANTHER" id="PTHR33202:SF6">
    <property type="entry name" value="ZINC UPTAKE REGULATION PROTEIN"/>
    <property type="match status" value="1"/>
</dbReference>
<accession>C7RQA4</accession>
<dbReference type="HOGENOM" id="CLU_096072_2_1_4"/>
<proteinExistence type="inferred from homology"/>
<evidence type="ECO:0000313" key="9">
    <source>
        <dbReference type="EMBL" id="ACV37511.1"/>
    </source>
</evidence>
<evidence type="ECO:0000256" key="7">
    <source>
        <dbReference type="PIRSR" id="PIRSR602481-1"/>
    </source>
</evidence>
<dbReference type="InterPro" id="IPR002481">
    <property type="entry name" value="FUR"/>
</dbReference>
<dbReference type="OrthoDB" id="9801127at2"/>
<dbReference type="Pfam" id="PF01475">
    <property type="entry name" value="FUR"/>
    <property type="match status" value="1"/>
</dbReference>
<keyword evidence="2" id="KW-0678">Repressor</keyword>
<keyword evidence="7" id="KW-0479">Metal-binding</keyword>
<dbReference type="GO" id="GO:0045892">
    <property type="term" value="P:negative regulation of DNA-templated transcription"/>
    <property type="evidence" value="ECO:0007669"/>
    <property type="project" value="TreeGrafter"/>
</dbReference>
<dbReference type="GO" id="GO:0008270">
    <property type="term" value="F:zinc ion binding"/>
    <property type="evidence" value="ECO:0007669"/>
    <property type="project" value="TreeGrafter"/>
</dbReference>
<gene>
    <name evidence="9" type="ordered locus">CAP2UW1_4270</name>
</gene>
<dbReference type="Gene3D" id="3.30.1490.190">
    <property type="match status" value="1"/>
</dbReference>
<evidence type="ECO:0000256" key="1">
    <source>
        <dbReference type="ARBA" id="ARBA00007957"/>
    </source>
</evidence>
<feature type="region of interest" description="Disordered" evidence="8">
    <location>
        <begin position="1"/>
        <end position="22"/>
    </location>
</feature>
<dbReference type="GO" id="GO:1900376">
    <property type="term" value="P:regulation of secondary metabolite biosynthetic process"/>
    <property type="evidence" value="ECO:0007669"/>
    <property type="project" value="TreeGrafter"/>
</dbReference>
<evidence type="ECO:0000256" key="6">
    <source>
        <dbReference type="ARBA" id="ARBA00023163"/>
    </source>
</evidence>
<dbReference type="SUPFAM" id="SSF46785">
    <property type="entry name" value="Winged helix' DNA-binding domain"/>
    <property type="match status" value="1"/>
</dbReference>
<dbReference type="AlphaFoldDB" id="C7RQA4"/>
<dbReference type="eggNOG" id="COG0735">
    <property type="taxonomic scope" value="Bacteria"/>
</dbReference>
<dbReference type="EMBL" id="CP001715">
    <property type="protein sequence ID" value="ACV37511.1"/>
    <property type="molecule type" value="Genomic_DNA"/>
</dbReference>
<dbReference type="GO" id="GO:0000976">
    <property type="term" value="F:transcription cis-regulatory region binding"/>
    <property type="evidence" value="ECO:0007669"/>
    <property type="project" value="TreeGrafter"/>
</dbReference>
<feature type="binding site" evidence="7">
    <location>
        <position position="124"/>
    </location>
    <ligand>
        <name>Zn(2+)</name>
        <dbReference type="ChEBI" id="CHEBI:29105"/>
    </ligand>
</feature>
<keyword evidence="5" id="KW-0238">DNA-binding</keyword>
<dbReference type="InterPro" id="IPR036390">
    <property type="entry name" value="WH_DNA-bd_sf"/>
</dbReference>
<keyword evidence="6" id="KW-0804">Transcription</keyword>
<evidence type="ECO:0000256" key="8">
    <source>
        <dbReference type="SAM" id="MobiDB-lite"/>
    </source>
</evidence>
<evidence type="ECO:0000256" key="3">
    <source>
        <dbReference type="ARBA" id="ARBA00022833"/>
    </source>
</evidence>
<evidence type="ECO:0000256" key="5">
    <source>
        <dbReference type="ARBA" id="ARBA00023125"/>
    </source>
</evidence>
<dbReference type="InterPro" id="IPR043135">
    <property type="entry name" value="Fur_C"/>
</dbReference>
<feature type="binding site" evidence="7">
    <location>
        <position position="164"/>
    </location>
    <ligand>
        <name>Zn(2+)</name>
        <dbReference type="ChEBI" id="CHEBI:29105"/>
    </ligand>
</feature>
<organism evidence="9">
    <name type="scientific">Accumulibacter regalis</name>
    <dbReference type="NCBI Taxonomy" id="522306"/>
    <lineage>
        <taxon>Bacteria</taxon>
        <taxon>Pseudomonadati</taxon>
        <taxon>Pseudomonadota</taxon>
        <taxon>Betaproteobacteria</taxon>
        <taxon>Candidatus Accumulibacter</taxon>
    </lineage>
</organism>
<feature type="compositionally biased region" description="Polar residues" evidence="8">
    <location>
        <begin position="1"/>
        <end position="10"/>
    </location>
</feature>
<dbReference type="InterPro" id="IPR036388">
    <property type="entry name" value="WH-like_DNA-bd_sf"/>
</dbReference>
<dbReference type="STRING" id="522306.CAP2UW1_4270"/>
<sequence length="181" mass="19426">MFTTKTNLMNPSLPDDQCPQFTTGTTEALDRAEAACRARGASLTAIRREVLELLYRSPTGVKAYDLLARIKEARPGASPPTVYRALDFLIEQCLVHKIERMNLFVACRQASHQIPSLFLVCPKCSGVTELQEQSVMSALSTSLAEAGHRLESPEVEISALCPKCVGAASAQCADGEGGALG</sequence>
<name>C7RQA4_ACCRE</name>
<dbReference type="GO" id="GO:0003700">
    <property type="term" value="F:DNA-binding transcription factor activity"/>
    <property type="evidence" value="ECO:0007669"/>
    <property type="project" value="InterPro"/>
</dbReference>
<evidence type="ECO:0000256" key="2">
    <source>
        <dbReference type="ARBA" id="ARBA00022491"/>
    </source>
</evidence>
<dbReference type="KEGG" id="app:CAP2UW1_4270"/>
<dbReference type="GO" id="GO:0005829">
    <property type="term" value="C:cytosol"/>
    <property type="evidence" value="ECO:0007669"/>
    <property type="project" value="TreeGrafter"/>
</dbReference>
<comment type="cofactor">
    <cofactor evidence="7">
        <name>Zn(2+)</name>
        <dbReference type="ChEBI" id="CHEBI:29105"/>
    </cofactor>
    <text evidence="7">Binds 1 zinc ion per subunit.</text>
</comment>
<feature type="binding site" evidence="7">
    <location>
        <position position="121"/>
    </location>
    <ligand>
        <name>Zn(2+)</name>
        <dbReference type="ChEBI" id="CHEBI:29105"/>
    </ligand>
</feature>
<reference evidence="9" key="1">
    <citation type="submission" date="2009-08" db="EMBL/GenBank/DDBJ databases">
        <authorList>
            <consortium name="US DOE Joint Genome Institute"/>
            <person name="Lucas S."/>
            <person name="Copeland A."/>
            <person name="Lapidus A."/>
            <person name="Glavina del Rio T."/>
            <person name="Dalin E."/>
            <person name="Tice H."/>
            <person name="Bruce D."/>
            <person name="Barry K."/>
            <person name="Pitluck S."/>
            <person name="Lowry S."/>
            <person name="Larimer F."/>
            <person name="Land M."/>
            <person name="Hauser L."/>
            <person name="Kyrpides N."/>
            <person name="Ivanova N."/>
            <person name="McMahon K.D."/>
            <person name="Hugenholtz P."/>
        </authorList>
    </citation>
    <scope>NUCLEOTIDE SEQUENCE</scope>
    <source>
        <strain evidence="9">UW-1</strain>
    </source>
</reference>
<feature type="binding site" evidence="7">
    <location>
        <position position="161"/>
    </location>
    <ligand>
        <name>Zn(2+)</name>
        <dbReference type="ChEBI" id="CHEBI:29105"/>
    </ligand>
</feature>
<keyword evidence="4" id="KW-0805">Transcription regulation</keyword>
<dbReference type="Gene3D" id="1.10.10.10">
    <property type="entry name" value="Winged helix-like DNA-binding domain superfamily/Winged helix DNA-binding domain"/>
    <property type="match status" value="1"/>
</dbReference>
<keyword evidence="3 7" id="KW-0862">Zinc</keyword>
<evidence type="ECO:0000256" key="4">
    <source>
        <dbReference type="ARBA" id="ARBA00023015"/>
    </source>
</evidence>
<protein>
    <submittedName>
        <fullName evidence="9">Putative ferric uptake regulator, Fur family</fullName>
    </submittedName>
</protein>
<dbReference type="PANTHER" id="PTHR33202">
    <property type="entry name" value="ZINC UPTAKE REGULATION PROTEIN"/>
    <property type="match status" value="1"/>
</dbReference>
<comment type="similarity">
    <text evidence="1">Belongs to the Fur family.</text>
</comment>